<dbReference type="HOGENOM" id="CLU_016116_0_1_1"/>
<dbReference type="GeneID" id="17258466"/>
<name>A0A0D3IM23_EMIH1</name>
<evidence type="ECO:0000256" key="2">
    <source>
        <dbReference type="ARBA" id="ARBA00022801"/>
    </source>
</evidence>
<evidence type="ECO:0000256" key="1">
    <source>
        <dbReference type="ARBA" id="ARBA00009865"/>
    </source>
</evidence>
<dbReference type="OMA" id="FYAQSTY"/>
<dbReference type="Gene3D" id="2.115.10.20">
    <property type="entry name" value="Glycosyl hydrolase domain, family 43"/>
    <property type="match status" value="1"/>
</dbReference>
<dbReference type="RefSeq" id="XP_005764737.1">
    <property type="nucleotide sequence ID" value="XM_005764680.1"/>
</dbReference>
<evidence type="ECO:0000256" key="4">
    <source>
        <dbReference type="RuleBase" id="RU361187"/>
    </source>
</evidence>
<evidence type="ECO:0000313" key="5">
    <source>
        <dbReference type="EnsemblProtists" id="EOD12308"/>
    </source>
</evidence>
<keyword evidence="6" id="KW-1185">Reference proteome</keyword>
<dbReference type="SUPFAM" id="SSF75005">
    <property type="entry name" value="Arabinanase/levansucrase/invertase"/>
    <property type="match status" value="1"/>
</dbReference>
<dbReference type="PANTHER" id="PTHR22925:SF3">
    <property type="entry name" value="GLYCOSYL HYDROLASE FAMILY PROTEIN 43"/>
    <property type="match status" value="1"/>
</dbReference>
<dbReference type="Proteomes" id="UP000013827">
    <property type="component" value="Unassembled WGS sequence"/>
</dbReference>
<dbReference type="KEGG" id="ehx:EMIHUDRAFT_247464"/>
<dbReference type="Pfam" id="PF04616">
    <property type="entry name" value="Glyco_hydro_43"/>
    <property type="match status" value="1"/>
</dbReference>
<dbReference type="EnsemblProtists" id="EOD12308">
    <property type="protein sequence ID" value="EOD12308"/>
    <property type="gene ID" value="EMIHUDRAFT_247464"/>
</dbReference>
<dbReference type="GO" id="GO:0004553">
    <property type="term" value="F:hydrolase activity, hydrolyzing O-glycosyl compounds"/>
    <property type="evidence" value="ECO:0007669"/>
    <property type="project" value="InterPro"/>
</dbReference>
<dbReference type="CDD" id="cd08985">
    <property type="entry name" value="GH43_CtGH43-like"/>
    <property type="match status" value="1"/>
</dbReference>
<evidence type="ECO:0000256" key="3">
    <source>
        <dbReference type="ARBA" id="ARBA00023295"/>
    </source>
</evidence>
<dbReference type="PANTHER" id="PTHR22925">
    <property type="entry name" value="GLYCOSYL HYDROLASE 43 FAMILY MEMBER"/>
    <property type="match status" value="1"/>
</dbReference>
<accession>A0A0D3IM23</accession>
<sequence length="349" mass="38726">MLRRWHDVAGARLHAHGGGIFFAHGRSWWVGETEKVSADSSHGIACYSSVDLERWRNEGIVLHNSDVRGLGGEVASSSGWVMERPKVLFNARTGLFVMWFHLERSRSYSLNAAGVATSSTPCGRYSFRHALRPGGLRSFDATLFQDSHRLAYRVQDVEHKAVVILRLSADFLNASAAPVSVLHERREAPCLFRWAGRYHLLTSGLTWWNPNPAALHVADSLRGPWTHVGNPFLQSPAGGGPEQRGERAAATSFHSQPAFVLVYTSERQEQVALLMADRWCPRGERCSQPWCTCLLQATYLWQQLLPPAAAARSAAPLPPLVVAWKPRWRPPAPHQSTLAGVPVAGLRRL</sequence>
<protein>
    <recommendedName>
        <fullName evidence="7">Glycosyl hydrolase family 32 N-terminal domain-containing protein</fullName>
    </recommendedName>
</protein>
<dbReference type="InterPro" id="IPR006710">
    <property type="entry name" value="Glyco_hydro_43"/>
</dbReference>
<dbReference type="InterPro" id="IPR023296">
    <property type="entry name" value="Glyco_hydro_beta-prop_sf"/>
</dbReference>
<dbReference type="PaxDb" id="2903-EOD12308"/>
<organism evidence="5 6">
    <name type="scientific">Emiliania huxleyi (strain CCMP1516)</name>
    <dbReference type="NCBI Taxonomy" id="280463"/>
    <lineage>
        <taxon>Eukaryota</taxon>
        <taxon>Haptista</taxon>
        <taxon>Haptophyta</taxon>
        <taxon>Prymnesiophyceae</taxon>
        <taxon>Isochrysidales</taxon>
        <taxon>Noelaerhabdaceae</taxon>
        <taxon>Emiliania</taxon>
    </lineage>
</organism>
<keyword evidence="3 4" id="KW-0326">Glycosidase</keyword>
<evidence type="ECO:0008006" key="7">
    <source>
        <dbReference type="Google" id="ProtNLM"/>
    </source>
</evidence>
<comment type="similarity">
    <text evidence="1 4">Belongs to the glycosyl hydrolase 43 family.</text>
</comment>
<dbReference type="AlphaFoldDB" id="A0A0D3IM23"/>
<dbReference type="eggNOG" id="ENOG502QW2A">
    <property type="taxonomic scope" value="Eukaryota"/>
</dbReference>
<keyword evidence="2 4" id="KW-0378">Hydrolase</keyword>
<reference evidence="6" key="1">
    <citation type="journal article" date="2013" name="Nature">
        <title>Pan genome of the phytoplankton Emiliania underpins its global distribution.</title>
        <authorList>
            <person name="Read B.A."/>
            <person name="Kegel J."/>
            <person name="Klute M.J."/>
            <person name="Kuo A."/>
            <person name="Lefebvre S.C."/>
            <person name="Maumus F."/>
            <person name="Mayer C."/>
            <person name="Miller J."/>
            <person name="Monier A."/>
            <person name="Salamov A."/>
            <person name="Young J."/>
            <person name="Aguilar M."/>
            <person name="Claverie J.M."/>
            <person name="Frickenhaus S."/>
            <person name="Gonzalez K."/>
            <person name="Herman E.K."/>
            <person name="Lin Y.C."/>
            <person name="Napier J."/>
            <person name="Ogata H."/>
            <person name="Sarno A.F."/>
            <person name="Shmutz J."/>
            <person name="Schroeder D."/>
            <person name="de Vargas C."/>
            <person name="Verret F."/>
            <person name="von Dassow P."/>
            <person name="Valentin K."/>
            <person name="Van de Peer Y."/>
            <person name="Wheeler G."/>
            <person name="Dacks J.B."/>
            <person name="Delwiche C.F."/>
            <person name="Dyhrman S.T."/>
            <person name="Glockner G."/>
            <person name="John U."/>
            <person name="Richards T."/>
            <person name="Worden A.Z."/>
            <person name="Zhang X."/>
            <person name="Grigoriev I.V."/>
            <person name="Allen A.E."/>
            <person name="Bidle K."/>
            <person name="Borodovsky M."/>
            <person name="Bowler C."/>
            <person name="Brownlee C."/>
            <person name="Cock J.M."/>
            <person name="Elias M."/>
            <person name="Gladyshev V.N."/>
            <person name="Groth M."/>
            <person name="Guda C."/>
            <person name="Hadaegh A."/>
            <person name="Iglesias-Rodriguez M.D."/>
            <person name="Jenkins J."/>
            <person name="Jones B.M."/>
            <person name="Lawson T."/>
            <person name="Leese F."/>
            <person name="Lindquist E."/>
            <person name="Lobanov A."/>
            <person name="Lomsadze A."/>
            <person name="Malik S.B."/>
            <person name="Marsh M.E."/>
            <person name="Mackinder L."/>
            <person name="Mock T."/>
            <person name="Mueller-Roeber B."/>
            <person name="Pagarete A."/>
            <person name="Parker M."/>
            <person name="Probert I."/>
            <person name="Quesneville H."/>
            <person name="Raines C."/>
            <person name="Rensing S.A."/>
            <person name="Riano-Pachon D.M."/>
            <person name="Richier S."/>
            <person name="Rokitta S."/>
            <person name="Shiraiwa Y."/>
            <person name="Soanes D.M."/>
            <person name="van der Giezen M."/>
            <person name="Wahlund T.M."/>
            <person name="Williams B."/>
            <person name="Wilson W."/>
            <person name="Wolfe G."/>
            <person name="Wurch L.L."/>
        </authorList>
    </citation>
    <scope>NUCLEOTIDE SEQUENCE</scope>
</reference>
<dbReference type="STRING" id="2903.R1BQD2"/>
<evidence type="ECO:0000313" key="6">
    <source>
        <dbReference type="Proteomes" id="UP000013827"/>
    </source>
</evidence>
<dbReference type="GO" id="GO:0005975">
    <property type="term" value="P:carbohydrate metabolic process"/>
    <property type="evidence" value="ECO:0007669"/>
    <property type="project" value="InterPro"/>
</dbReference>
<proteinExistence type="inferred from homology"/>
<reference evidence="5" key="2">
    <citation type="submission" date="2024-10" db="UniProtKB">
        <authorList>
            <consortium name="EnsemblProtists"/>
        </authorList>
    </citation>
    <scope>IDENTIFICATION</scope>
</reference>